<keyword evidence="3" id="KW-0596">Phosphopantetheine</keyword>
<evidence type="ECO:0000256" key="2">
    <source>
        <dbReference type="ARBA" id="ARBA00006432"/>
    </source>
</evidence>
<dbReference type="Gene3D" id="3.30.559.10">
    <property type="entry name" value="Chloramphenicol acetyltransferase-like domain"/>
    <property type="match status" value="4"/>
</dbReference>
<dbReference type="PANTHER" id="PTHR45527:SF1">
    <property type="entry name" value="FATTY ACID SYNTHASE"/>
    <property type="match status" value="1"/>
</dbReference>
<dbReference type="FunFam" id="3.40.50.980:FF:000001">
    <property type="entry name" value="Non-ribosomal peptide synthetase"/>
    <property type="match status" value="4"/>
</dbReference>
<dbReference type="Gene3D" id="3.30.300.30">
    <property type="match status" value="4"/>
</dbReference>
<dbReference type="InterPro" id="IPR006162">
    <property type="entry name" value="Ppantetheine_attach_site"/>
</dbReference>
<feature type="domain" description="Carrier" evidence="7">
    <location>
        <begin position="2041"/>
        <end position="2116"/>
    </location>
</feature>
<feature type="domain" description="Carrier" evidence="7">
    <location>
        <begin position="4163"/>
        <end position="4237"/>
    </location>
</feature>
<dbReference type="FunFam" id="1.10.1200.10:FF:000016">
    <property type="entry name" value="Non-ribosomal peptide synthase"/>
    <property type="match status" value="3"/>
</dbReference>
<dbReference type="Gene3D" id="2.30.38.10">
    <property type="entry name" value="Luciferase, Domain 3"/>
    <property type="match status" value="3"/>
</dbReference>
<dbReference type="Pfam" id="PF00501">
    <property type="entry name" value="AMP-binding"/>
    <property type="match status" value="4"/>
</dbReference>
<reference evidence="8 9" key="1">
    <citation type="submission" date="2020-01" db="EMBL/GenBank/DDBJ databases">
        <title>Insect and environment-associated Actinomycetes.</title>
        <authorList>
            <person name="Currrie C."/>
            <person name="Chevrette M."/>
            <person name="Carlson C."/>
            <person name="Stubbendieck R."/>
            <person name="Wendt-Pienkowski E."/>
        </authorList>
    </citation>
    <scope>NUCLEOTIDE SEQUENCE [LARGE SCALE GENOMIC DNA]</scope>
    <source>
        <strain evidence="8 9">SID7903</strain>
    </source>
</reference>
<dbReference type="Gene3D" id="3.40.50.980">
    <property type="match status" value="6"/>
</dbReference>
<feature type="domain" description="Carrier" evidence="7">
    <location>
        <begin position="3104"/>
        <end position="3179"/>
    </location>
</feature>
<evidence type="ECO:0000256" key="6">
    <source>
        <dbReference type="SAM" id="MobiDB-lite"/>
    </source>
</evidence>
<dbReference type="Gene3D" id="3.40.50.12780">
    <property type="entry name" value="N-terminal domain of ligase-like"/>
    <property type="match status" value="1"/>
</dbReference>
<comment type="similarity">
    <text evidence="2">Belongs to the ATP-dependent AMP-binding enzyme family.</text>
</comment>
<dbReference type="CDD" id="cd17643">
    <property type="entry name" value="A_NRPS_Cytc1-like"/>
    <property type="match status" value="1"/>
</dbReference>
<dbReference type="PROSITE" id="PS00455">
    <property type="entry name" value="AMP_BINDING"/>
    <property type="match status" value="4"/>
</dbReference>
<dbReference type="GO" id="GO:0005829">
    <property type="term" value="C:cytosol"/>
    <property type="evidence" value="ECO:0007669"/>
    <property type="project" value="TreeGrafter"/>
</dbReference>
<dbReference type="GO" id="GO:0016874">
    <property type="term" value="F:ligase activity"/>
    <property type="evidence" value="ECO:0007669"/>
    <property type="project" value="UniProtKB-KW"/>
</dbReference>
<dbReference type="InterPro" id="IPR020806">
    <property type="entry name" value="PKS_PP-bd"/>
</dbReference>
<evidence type="ECO:0000259" key="7">
    <source>
        <dbReference type="PROSITE" id="PS50075"/>
    </source>
</evidence>
<feature type="region of interest" description="Disordered" evidence="6">
    <location>
        <begin position="2021"/>
        <end position="2042"/>
    </location>
</feature>
<dbReference type="Gene3D" id="3.30.559.30">
    <property type="entry name" value="Nonribosomal peptide synthetase, condensation domain"/>
    <property type="match status" value="4"/>
</dbReference>
<dbReference type="PANTHER" id="PTHR45527">
    <property type="entry name" value="NONRIBOSOMAL PEPTIDE SYNTHETASE"/>
    <property type="match status" value="1"/>
</dbReference>
<evidence type="ECO:0000256" key="3">
    <source>
        <dbReference type="ARBA" id="ARBA00022450"/>
    </source>
</evidence>
<dbReference type="Pfam" id="PF13193">
    <property type="entry name" value="AMP-binding_C"/>
    <property type="match status" value="4"/>
</dbReference>
<dbReference type="GO" id="GO:0043041">
    <property type="term" value="P:amino acid activation for nonribosomal peptide biosynthetic process"/>
    <property type="evidence" value="ECO:0007669"/>
    <property type="project" value="TreeGrafter"/>
</dbReference>
<dbReference type="NCBIfam" id="NF003417">
    <property type="entry name" value="PRK04813.1"/>
    <property type="match status" value="4"/>
</dbReference>
<evidence type="ECO:0000256" key="5">
    <source>
        <dbReference type="ARBA" id="ARBA00022598"/>
    </source>
</evidence>
<evidence type="ECO:0000256" key="1">
    <source>
        <dbReference type="ARBA" id="ARBA00001957"/>
    </source>
</evidence>
<dbReference type="InterPro" id="IPR000873">
    <property type="entry name" value="AMP-dep_synth/lig_dom"/>
</dbReference>
<feature type="region of interest" description="Disordered" evidence="6">
    <location>
        <begin position="958"/>
        <end position="982"/>
    </location>
</feature>
<dbReference type="GO" id="GO:0072330">
    <property type="term" value="P:monocarboxylic acid biosynthetic process"/>
    <property type="evidence" value="ECO:0007669"/>
    <property type="project" value="UniProtKB-ARBA"/>
</dbReference>
<keyword evidence="4" id="KW-0597">Phosphoprotein</keyword>
<dbReference type="SMART" id="SM00823">
    <property type="entry name" value="PKS_PP"/>
    <property type="match status" value="4"/>
</dbReference>
<keyword evidence="5" id="KW-0436">Ligase</keyword>
<dbReference type="SUPFAM" id="SSF47336">
    <property type="entry name" value="ACP-like"/>
    <property type="match status" value="4"/>
</dbReference>
<comment type="caution">
    <text evidence="8">The sequence shown here is derived from an EMBL/GenBank/DDBJ whole genome shotgun (WGS) entry which is preliminary data.</text>
</comment>
<dbReference type="GO" id="GO:0017000">
    <property type="term" value="P:antibiotic biosynthetic process"/>
    <property type="evidence" value="ECO:0007669"/>
    <property type="project" value="UniProtKB-ARBA"/>
</dbReference>
<dbReference type="CDD" id="cd19540">
    <property type="entry name" value="LCL_NRPS-like"/>
    <property type="match status" value="3"/>
</dbReference>
<sequence length="4277" mass="459139">MSDPRGVRLSLTAGQRGIWYALQGDPANPVFSAAEHVDIDGPVDAELFEAALRQVVAETEALRVRFAEDAEGPYQVVLDGVDWPFQVLDVSGEADPETAVREWISADLRRPVDLAEGPPFGFALFRVTDGRHVWYQRHHHIVLDGLSVGMVTHRVAEIYSASVAGEPCPPVSPGGLRDLVEADAAYHGSEEFEDDRRFWTEQLADRPEVLGLAGRPTRYPDAPLLRAVDRIGPGVVEAMKAIAREADTVWLTVPVAAQALYVHRMTGRRDVVLAFPVRARPDGAAAEVPGMVSNVVPLRVSVRPGATVAELLRHVSRQIRGAVRHQRYRYEDLRHGTGALADGTRLVGPRINLITFDYDLDFGGARGAARNLVIGHDDDLTVFVDARTDDGGLRVEISANPDLYTTAEVDRHRERLTGLIRAIATGDPDRMIGRLDIATAEERRRVLLDGNGRVSGGAHLPELFEARAADRPDAPAVSLGGASLTYAELNERANSLARLLVDSGAGPGRFVGLVLPRSLDLVVALLAVVKSGAAYVPIDPAYPADRIAHTVSDVRPALVVTGRRTDVPLPDGVRRVVLGDEAVTARLARLPGADLADADRLAPLVPGAPAYVIYTSGSTGRPKGVVVSHRNVVRLFDATEHGFRFGPDDVWTLFHSYAFDFSVWELWGALLHGGRLVVVPHEVSRSPESFLRLLADERVTVLNQTPSAFYQLMRADREDPRTGDRLALRRVVFGGEALDLRRLSDWYERHDTGHPCAPVLVNMYGITETTVHVSHLPLDRDLAASGSGSLIGRGIPDLRIHLLDAALRPAPPGVAGEMYVAGDGVAQHYLDRPALTAERFVADPFAGDGTRMYRTGDLARWRDGVLEYLGRADHQVKIRGFRIETGEVAAALSACPGVADCAVLVRDDDRGEPALVAYLVPEDPADVPRTGLLRERLGASLPDHMLPAAFVPLDRLPRTPSGKLDRRALPEPRTTGAGGRTARTPHEQVLAALFGAVLGAAEVGVDDNFFALGGHSLAATRLVGRARGVLGVELTVADVFERPTVAALAARLDTAVAARPALAPSAHRPDVMPLSPAQQRLWFLDRFDGGGAAYNIPFVLRLRGEVDVPALDAALRDVVARHESLRTVFPETAGVPRQRVVAVRELPSVLRVVEVAPEEVPARLAAAESRGFALGEELPVRAELLRPGGGEHVLSVVVHHIAADGWSLGPLVSDLATAYTARCAGGAPEWEPLPVQYADYTLWQRALLGDEGRADSLSARQLSYWEHALAGLPVELELPADRPRPGVAGRRGEVVDFELDAGLHRDLAEVARSCGASTFMVLQAALAVLLHRLGAGEDIPIGSPVAGRTDEALDASVGIFVNTLVLRTDVSGRPSFTELVERVRQTALAAYAHQDVPFERLVEVLNPERSPARHPLFQVALSMQEHPDRSLELPGLEVTVAPGDLVVAKFDIQFDFHERRAADGSAGGLGGQLLYSTDLFEAGTARGLVGRLLRVLESVAARPQGAVGAIELLRAEEIGRLDGEWSGTRRTVPALAGTVHRRFDEQVAAAPEATALIAADGGEVSYRELDRRANRLAHRLLAEGLRPESRVAVLQRRSVDLVVSLLAVLKAGGTYVPLDPRAPQGRWASILAQTGASVLLVDRVGSSVGFEHGARVIAVEDDPGIAGCPATAPAVAGHPEQLAYIMFTSGSTGRPKGVAITHRDLLAFALDGCFAADAHRRVLLHAPHAFDAVNYELWVPLLTGGQVVLAPPHDMDVTTLRRMLREHAVTGLHLTAGLFRVVVDGDVDCLAGVREVLAGGDVVPGASVRKLLERFPGLVFKDTYGPTETTSFATFFQVASAGAVPDAVPIGRPLDNMRAYVLDAGLRRVPPGVVGELYIAGEGLARGYWQAPEPTAERFVADPFGPPGSRMYRVGDLARWSVDGALVFAGRADDQVKIRGFRIEPGEVEAAVARRPEVAQAAVVVREERPGDKRLVAYVVPVDGREFAPAALRSRLGEELPDYLVPSAVVRLDALPLTPNGKLDRAALPEPDLTGEGLGRPPATPEEQVLCGLFAETLERSSVTVDDNFFDLGGHSLLANRLVLRVQAVIGADVTVRDLFEAPTVAQLARLVDRAAGTRAPLVPSARPDELPLSYPQRGLWFLNQMDVSRPTYNMGVSLRLSGRIDRAALHGALHDVMVRHESLRTVFPERDGVPFQRVVAAGHAWVGIPVTETDETALDRALIEAGRRGFDLVRDLPVRAELFVLGPTEQVFLVQVHHIVADGWSLTSLVADLAAAYTARCAGDPPAWKPLPVQYGDFTLWQRELLGTAADPDSRLSRQIDYWKSTLAGLPEQLDLLTDRPRPAVIGHEGGSVPISIGAEVHARLLEIARAGGASLFMVVQAGLAALLSRLSGNTDIPLGTAVAGRNDVALTDSVGLFVNTLVLRNDVAGDPTFQQLLGRVREADLSAYAHQDVPFEMLVEALKPERSLARHPLFQVLLNFENTPGMRLDIPGVRVRPHPVDVGVAKFDLSFSVGETYTEDGRPAGIGGLLTYCGDLYDRSTAREVSAGFARLLESVAADPAQRVGALDLLGEEGRRRVLALGVGEVREEAAPTFVERFQEQAAARPDAVALVCRGEEVTYSGLNERANRLAHQLIARGVGAEDIVAMALPRTPELVVALLAILKAGAAYLPVDPDHPAERIAYTVGDARAVLLLTDGTVADRVPDTAGLPRLLLDDAAAAQEVAAQRVSDPTDADRRFPVRPHHPVYVIYTSGSTGRPKGVWTEQHSMSDYLSCSTSVYSGAAGTAVLHSPISFDLTVTALYTPLSVGGRVVLAALDDGDPRTTAALEDAPCTFLKATPSHLPLLEALDDSFSPSRELMLGGEPLLGEALGAWRARHPDVRVYNGYGPTETTVTCTQQVIPAGEPVGRGPLPIGRPMPNTWLYVLDAWLRPVPVGVAGELYVAGEGVARGYVHRPASTAERFVSDPFGPPGTRMYRTGDLVKWNATGELYFLRRVDDQVKIRGFRVEIGEIENALLRQPDVARAAVVLREDTPGDQRLIAYVVPEGPLDTAALAGRTAAELPDYMVPSAYVVLDELPLSPHGKVDRRALPAPDHPVAVPGRGPRTPQEEILCGLFAEILGVEEVGVDDDFFALGGHSLLATRLVSRIRSALDSEVPIRALFETPTVAALAGTLHRAAAARPPLRPVERPERIPLSFAQRRLWFLNRMEGPSATYNAPLVLRLSGALDRSALAGALADLVGRHETLRTVFPEEGGVPRQHVLDADATTPFPLSVVETDGDRLPEQLMAVATRGFDLADQPPLRTTLFVLGATEHVLALVLHHIATDGWSRSALVRDLSTAYAARCAGTAPGWDPLPLQYVDHALRQHAYLGDEDDPESVAARQLAHWRETLAGLPDELNLPVDRPRPAVASYRGRTMDCSLGPELHRALTELARSHGVSMFMVLQAALAVLLTKLGAGEDIPLGSPVAGRGDEELEDLVGLFLNTLVLRIDTSGDPAFGTLLDRVRRTALDAYAHQDVPFERLVDALDPERSRARQPLFQVMLTVQNTPATGTTLGDLALRPEPVDLGIAKYDLNFAFGERPDGPGEPGGLSGVVEYSTDLFDRSSVETLVRRLVRVLEAVTGDPGLRVGEIDVLSGAERERVLRGFNDTAVPLPPTTLTGSIEARAALAPGATAVVLDGEAMTYAELNARANRLARYLAGRGAGPEVRVAVSLPRGPDLVVALLAVLKSGAAYIPLDPAYPAERVRHILTDGAPALTLTTTELALTLPAPAGADLVAVDDPALHAHLAALPGTDAPSAAHGDNPAYVIYTSGSTGRPKGVAVTRANLDNFVTDMRHRLPVTTTDRLLAVTTIAFDIAGLDLYVPLTAGARLVLAAADRIRDMDRLAALITDSGATLMQATPTLWQALLSEHPDAVTGLRVLVGGEALPPALATRLREHAASVRNMYGPTETTIWSTTAELDDRRGTPPIGRPIANTRAYVLDGRLAPVPAGVAGDLHLAGHGVVRGYHHRPDLTGERFVADPFGPPGTRMYRTGDLARWNTTGELEFVGRADDQVKIRGFRIELGEIEATLATHPALTGATVVARGDGDGTTRLVAHVVTAPGQHPPGPAELRRHLARDLPDYMVPAAFVALDALPLTPNGKVDRARLPAPDFSELVGTREPRTPLEKDLCAIVAEVLRLPSVGIDDSFFELGGDSIISIQLVSRARAAGVVFSVTDVFEHRTVAGLASAAEVFDDSGTRESPTPGTSSSDSSSDDALCVLDPYEIDMIENEWQP</sequence>
<dbReference type="CDD" id="cd05930">
    <property type="entry name" value="A_NRPS"/>
    <property type="match status" value="1"/>
</dbReference>
<accession>A0A7K3R9J0</accession>
<dbReference type="InterPro" id="IPR023213">
    <property type="entry name" value="CAT-like_dom_sf"/>
</dbReference>
<dbReference type="InterPro" id="IPR025110">
    <property type="entry name" value="AMP-bd_C"/>
</dbReference>
<dbReference type="FunFam" id="1.10.1200.10:FF:000005">
    <property type="entry name" value="Nonribosomal peptide synthetase 1"/>
    <property type="match status" value="1"/>
</dbReference>
<dbReference type="FunFam" id="3.30.300.30:FF:000010">
    <property type="entry name" value="Enterobactin synthetase component F"/>
    <property type="match status" value="4"/>
</dbReference>
<dbReference type="Proteomes" id="UP000470951">
    <property type="component" value="Unassembled WGS sequence"/>
</dbReference>
<dbReference type="PROSITE" id="PS50075">
    <property type="entry name" value="CARRIER"/>
    <property type="match status" value="4"/>
</dbReference>
<dbReference type="InterPro" id="IPR009081">
    <property type="entry name" value="PP-bd_ACP"/>
</dbReference>
<evidence type="ECO:0000313" key="9">
    <source>
        <dbReference type="Proteomes" id="UP000470951"/>
    </source>
</evidence>
<dbReference type="GO" id="GO:0031177">
    <property type="term" value="F:phosphopantetheine binding"/>
    <property type="evidence" value="ECO:0007669"/>
    <property type="project" value="InterPro"/>
</dbReference>
<feature type="domain" description="Carrier" evidence="7">
    <location>
        <begin position="981"/>
        <end position="1056"/>
    </location>
</feature>
<evidence type="ECO:0000313" key="8">
    <source>
        <dbReference type="EMBL" id="NEB98711.1"/>
    </source>
</evidence>
<dbReference type="FunFam" id="3.30.559.30:FF:000001">
    <property type="entry name" value="Non-ribosomal peptide synthetase"/>
    <property type="match status" value="2"/>
</dbReference>
<dbReference type="CDD" id="cd12117">
    <property type="entry name" value="A_NRPS_Srf_like"/>
    <property type="match status" value="1"/>
</dbReference>
<comment type="cofactor">
    <cofactor evidence="1">
        <name>pantetheine 4'-phosphate</name>
        <dbReference type="ChEBI" id="CHEBI:47942"/>
    </cofactor>
</comment>
<dbReference type="InterPro" id="IPR036736">
    <property type="entry name" value="ACP-like_sf"/>
</dbReference>
<organism evidence="8 9">
    <name type="scientific">Streptomyces anulatus</name>
    <name type="common">Streptomyces chrysomallus</name>
    <dbReference type="NCBI Taxonomy" id="1892"/>
    <lineage>
        <taxon>Bacteria</taxon>
        <taxon>Bacillati</taxon>
        <taxon>Actinomycetota</taxon>
        <taxon>Actinomycetes</taxon>
        <taxon>Kitasatosporales</taxon>
        <taxon>Streptomycetaceae</taxon>
        <taxon>Streptomyces</taxon>
    </lineage>
</organism>
<dbReference type="InterPro" id="IPR010071">
    <property type="entry name" value="AA_adenyl_dom"/>
</dbReference>
<dbReference type="FunFam" id="3.40.50.12780:FF:000012">
    <property type="entry name" value="Non-ribosomal peptide synthetase"/>
    <property type="match status" value="3"/>
</dbReference>
<dbReference type="RefSeq" id="WP_164269426.1">
    <property type="nucleotide sequence ID" value="NZ_JAAGMS010000135.1"/>
</dbReference>
<dbReference type="PROSITE" id="PS00012">
    <property type="entry name" value="PHOSPHOPANTETHEINE"/>
    <property type="match status" value="3"/>
</dbReference>
<dbReference type="EMBL" id="JAAGMS010000135">
    <property type="protein sequence ID" value="NEB98711.1"/>
    <property type="molecule type" value="Genomic_DNA"/>
</dbReference>
<dbReference type="Gene3D" id="1.10.1200.10">
    <property type="entry name" value="ACP-like"/>
    <property type="match status" value="4"/>
</dbReference>
<gene>
    <name evidence="8" type="ORF">G3I58_12110</name>
</gene>
<dbReference type="CDD" id="cd12116">
    <property type="entry name" value="A_NRPS_Ta1_like"/>
    <property type="match status" value="1"/>
</dbReference>
<dbReference type="InterPro" id="IPR042099">
    <property type="entry name" value="ANL_N_sf"/>
</dbReference>
<dbReference type="FunFam" id="2.30.38.10:FF:000001">
    <property type="entry name" value="Non-ribosomal peptide synthetase PvdI"/>
    <property type="match status" value="3"/>
</dbReference>
<dbReference type="Pfam" id="PF00668">
    <property type="entry name" value="Condensation"/>
    <property type="match status" value="4"/>
</dbReference>
<dbReference type="GO" id="GO:0044550">
    <property type="term" value="P:secondary metabolite biosynthetic process"/>
    <property type="evidence" value="ECO:0007669"/>
    <property type="project" value="UniProtKB-ARBA"/>
</dbReference>
<feature type="region of interest" description="Disordered" evidence="6">
    <location>
        <begin position="3086"/>
        <end position="3105"/>
    </location>
</feature>
<dbReference type="GO" id="GO:0008610">
    <property type="term" value="P:lipid biosynthetic process"/>
    <property type="evidence" value="ECO:0007669"/>
    <property type="project" value="UniProtKB-ARBA"/>
</dbReference>
<proteinExistence type="inferred from homology"/>
<dbReference type="Pfam" id="PF00550">
    <property type="entry name" value="PP-binding"/>
    <property type="match status" value="4"/>
</dbReference>
<dbReference type="FunFam" id="3.40.50.980:FF:000002">
    <property type="entry name" value="Enterobactin synthetase component F"/>
    <property type="match status" value="1"/>
</dbReference>
<dbReference type="InterPro" id="IPR001242">
    <property type="entry name" value="Condensation_dom"/>
</dbReference>
<name>A0A7K3R9J0_STRAQ</name>
<dbReference type="NCBIfam" id="TIGR01733">
    <property type="entry name" value="AA-adenyl-dom"/>
    <property type="match status" value="4"/>
</dbReference>
<feature type="region of interest" description="Disordered" evidence="6">
    <location>
        <begin position="4237"/>
        <end position="4259"/>
    </location>
</feature>
<dbReference type="SUPFAM" id="SSF56801">
    <property type="entry name" value="Acetyl-CoA synthetase-like"/>
    <property type="match status" value="4"/>
</dbReference>
<protein>
    <submittedName>
        <fullName evidence="8">Amino acid adenylation domain-containing protein</fullName>
    </submittedName>
</protein>
<evidence type="ECO:0000256" key="4">
    <source>
        <dbReference type="ARBA" id="ARBA00022553"/>
    </source>
</evidence>
<dbReference type="InterPro" id="IPR045851">
    <property type="entry name" value="AMP-bd_C_sf"/>
</dbReference>
<dbReference type="InterPro" id="IPR020845">
    <property type="entry name" value="AMP-binding_CS"/>
</dbReference>
<dbReference type="SUPFAM" id="SSF52777">
    <property type="entry name" value="CoA-dependent acyltransferases"/>
    <property type="match status" value="8"/>
</dbReference>